<dbReference type="PROSITE" id="PS50920">
    <property type="entry name" value="SOLCAR"/>
    <property type="match status" value="1"/>
</dbReference>
<evidence type="ECO:0008006" key="4">
    <source>
        <dbReference type="Google" id="ProtNLM"/>
    </source>
</evidence>
<dbReference type="OrthoDB" id="434783at2759"/>
<keyword evidence="1" id="KW-0812">Transmembrane</keyword>
<evidence type="ECO:0000313" key="2">
    <source>
        <dbReference type="EMBL" id="OJT14316.1"/>
    </source>
</evidence>
<reference evidence="2 3" key="1">
    <citation type="submission" date="2016-10" db="EMBL/GenBank/DDBJ databases">
        <title>Genome sequence of the basidiomycete white-rot fungus Trametes pubescens.</title>
        <authorList>
            <person name="Makela M.R."/>
            <person name="Granchi Z."/>
            <person name="Peng M."/>
            <person name="De Vries R.P."/>
            <person name="Grigoriev I."/>
            <person name="Riley R."/>
            <person name="Hilden K."/>
        </authorList>
    </citation>
    <scope>NUCLEOTIDE SEQUENCE [LARGE SCALE GENOMIC DNA]</scope>
    <source>
        <strain evidence="2 3">FBCC735</strain>
    </source>
</reference>
<keyword evidence="1" id="KW-0472">Membrane</keyword>
<dbReference type="GO" id="GO:0016020">
    <property type="term" value="C:membrane"/>
    <property type="evidence" value="ECO:0007669"/>
    <property type="project" value="UniProtKB-UniRule"/>
</dbReference>
<dbReference type="InterPro" id="IPR018108">
    <property type="entry name" value="MCP_transmembrane"/>
</dbReference>
<accession>A0A1M2W3D3</accession>
<proteinExistence type="predicted"/>
<comment type="caution">
    <text evidence="2">The sequence shown here is derived from an EMBL/GenBank/DDBJ whole genome shotgun (WGS) entry which is preliminary data.</text>
</comment>
<sequence length="104" mass="11553">MIVQREMPLALYKGLGEPRSGALRHRPQDGHPVREFRKVQGTARGQDLQPTRRREYLHQCAPLTPLGLYPHPNPPFLTAGLGAGVTEAVLVVTPMEVVKIRLQA</sequence>
<evidence type="ECO:0000313" key="3">
    <source>
        <dbReference type="Proteomes" id="UP000184267"/>
    </source>
</evidence>
<dbReference type="EMBL" id="MNAD01000308">
    <property type="protein sequence ID" value="OJT14316.1"/>
    <property type="molecule type" value="Genomic_DNA"/>
</dbReference>
<feature type="repeat" description="Solcar" evidence="1">
    <location>
        <begin position="74"/>
        <end position="104"/>
    </location>
</feature>
<dbReference type="Proteomes" id="UP000184267">
    <property type="component" value="Unassembled WGS sequence"/>
</dbReference>
<protein>
    <recommendedName>
        <fullName evidence="4">Succinate/fumarate mitochondrial transporter</fullName>
    </recommendedName>
</protein>
<gene>
    <name evidence="2" type="ORF">TRAPUB_9177</name>
</gene>
<dbReference type="AlphaFoldDB" id="A0A1M2W3D3"/>
<organism evidence="2 3">
    <name type="scientific">Trametes pubescens</name>
    <name type="common">White-rot fungus</name>
    <dbReference type="NCBI Taxonomy" id="154538"/>
    <lineage>
        <taxon>Eukaryota</taxon>
        <taxon>Fungi</taxon>
        <taxon>Dikarya</taxon>
        <taxon>Basidiomycota</taxon>
        <taxon>Agaricomycotina</taxon>
        <taxon>Agaricomycetes</taxon>
        <taxon>Polyporales</taxon>
        <taxon>Polyporaceae</taxon>
        <taxon>Trametes</taxon>
    </lineage>
</organism>
<name>A0A1M2W3D3_TRAPU</name>
<evidence type="ECO:0000256" key="1">
    <source>
        <dbReference type="PROSITE-ProRule" id="PRU00282"/>
    </source>
</evidence>
<keyword evidence="3" id="KW-1185">Reference proteome</keyword>